<reference evidence="2" key="1">
    <citation type="submission" date="2018-11" db="EMBL/GenBank/DDBJ databases">
        <authorList>
            <person name="Alioto T."/>
            <person name="Alioto T."/>
        </authorList>
    </citation>
    <scope>NUCLEOTIDE SEQUENCE</scope>
</reference>
<comment type="caution">
    <text evidence="2">The sequence shown here is derived from an EMBL/GenBank/DDBJ whole genome shotgun (WGS) entry which is preliminary data.</text>
</comment>
<keyword evidence="3" id="KW-1185">Reference proteome</keyword>
<evidence type="ECO:0000256" key="1">
    <source>
        <dbReference type="SAM" id="MobiDB-lite"/>
    </source>
</evidence>
<name>A0A8B6BWW8_MYTGA</name>
<feature type="region of interest" description="Disordered" evidence="1">
    <location>
        <begin position="141"/>
        <end position="194"/>
    </location>
</feature>
<evidence type="ECO:0000313" key="2">
    <source>
        <dbReference type="EMBL" id="VDH96794.1"/>
    </source>
</evidence>
<proteinExistence type="predicted"/>
<sequence length="382" mass="42337">KRPRYAAVYFPEEQQTSIIPSCKLRDWEFEDQQTVTVVWDGAECPAKIIKLSDDRAELEEAEDRFVEQHVTPANEEVSDDEIIAATPNEDKTNAIKESEFSHLMRSIGIKTNVVKLSRSVIHHVDIPPMYAKEASHLEEPPASVKSFEPLSPSKLSNPPSPAKPFVPLSPSKLSNPPSPAKPAETPSRGAKVNPRLQESGLSLNLSEFDISILNQQLDSSRIVSIENTVRDIHSLLLKWQCVKPNEVPPSTNKVKTALSSVSKEYVSSKTTLPVTSNVQSSFPSTSNDQLPLICNFPVRSMPSTIPESPLSSNIIQEGIESSEKIESFDKLMSRSFCDTIEDLVSLDNSTTRLVLSEIENDCLDISPSPQSKSWNVFLNNNV</sequence>
<accession>A0A8B6BWW8</accession>
<organism evidence="2 3">
    <name type="scientific">Mytilus galloprovincialis</name>
    <name type="common">Mediterranean mussel</name>
    <dbReference type="NCBI Taxonomy" id="29158"/>
    <lineage>
        <taxon>Eukaryota</taxon>
        <taxon>Metazoa</taxon>
        <taxon>Spiralia</taxon>
        <taxon>Lophotrochozoa</taxon>
        <taxon>Mollusca</taxon>
        <taxon>Bivalvia</taxon>
        <taxon>Autobranchia</taxon>
        <taxon>Pteriomorphia</taxon>
        <taxon>Mytilida</taxon>
        <taxon>Mytiloidea</taxon>
        <taxon>Mytilidae</taxon>
        <taxon>Mytilinae</taxon>
        <taxon>Mytilus</taxon>
    </lineage>
</organism>
<evidence type="ECO:0000313" key="3">
    <source>
        <dbReference type="Proteomes" id="UP000596742"/>
    </source>
</evidence>
<feature type="non-terminal residue" evidence="2">
    <location>
        <position position="1"/>
    </location>
</feature>
<dbReference type="Proteomes" id="UP000596742">
    <property type="component" value="Unassembled WGS sequence"/>
</dbReference>
<protein>
    <submittedName>
        <fullName evidence="2">Uncharacterized protein</fullName>
    </submittedName>
</protein>
<dbReference type="AlphaFoldDB" id="A0A8B6BWW8"/>
<gene>
    <name evidence="2" type="ORF">MGAL_10B020032</name>
</gene>
<dbReference type="OrthoDB" id="10368929at2759"/>
<dbReference type="EMBL" id="UYJE01000816">
    <property type="protein sequence ID" value="VDH96794.1"/>
    <property type="molecule type" value="Genomic_DNA"/>
</dbReference>